<dbReference type="PANTHER" id="PTHR19269">
    <property type="entry name" value="TROPOMYOSIN"/>
    <property type="match status" value="1"/>
</dbReference>
<sequence>MRRPHTAPTPCYQNPCLTRVPQRMEALRMEADDSATKAEEFKAKVKTLEAETTQKEQEITSLTHRNQVLEGEVEKLETSVKTYKDEAGAGAAAGSQAESMQRKIQVLEEEAEESDRTIRELNEKLRQTDVKAGHFERKVQALEQSRDQWETKYEEMSTKYKETKDELDKFVADMSQI</sequence>
<dbReference type="Proteomes" id="UP000481861">
    <property type="component" value="Unassembled WGS sequence"/>
</dbReference>
<dbReference type="AlphaFoldDB" id="A0A7C8MWS2"/>
<comment type="caution">
    <text evidence="3">The sequence shown here is derived from an EMBL/GenBank/DDBJ whole genome shotgun (WGS) entry which is preliminary data.</text>
</comment>
<dbReference type="InterPro" id="IPR000533">
    <property type="entry name" value="Tropomyosin"/>
</dbReference>
<evidence type="ECO:0000256" key="1">
    <source>
        <dbReference type="ARBA" id="ARBA00023054"/>
    </source>
</evidence>
<evidence type="ECO:0000313" key="3">
    <source>
        <dbReference type="EMBL" id="KAF2876805.1"/>
    </source>
</evidence>
<dbReference type="FunFam" id="1.20.5.170:FF:000114">
    <property type="entry name" value="Tropomyosin"/>
    <property type="match status" value="1"/>
</dbReference>
<proteinExistence type="predicted"/>
<accession>A0A7C8MWS2</accession>
<name>A0A7C8MWS2_9PLEO</name>
<keyword evidence="4" id="KW-1185">Reference proteome</keyword>
<dbReference type="EMBL" id="JAADJZ010000003">
    <property type="protein sequence ID" value="KAF2876805.1"/>
    <property type="molecule type" value="Genomic_DNA"/>
</dbReference>
<reference evidence="3 4" key="1">
    <citation type="submission" date="2020-01" db="EMBL/GenBank/DDBJ databases">
        <authorList>
            <consortium name="DOE Joint Genome Institute"/>
            <person name="Haridas S."/>
            <person name="Albert R."/>
            <person name="Binder M."/>
            <person name="Bloem J."/>
            <person name="Labutti K."/>
            <person name="Salamov A."/>
            <person name="Andreopoulos B."/>
            <person name="Baker S.E."/>
            <person name="Barry K."/>
            <person name="Bills G."/>
            <person name="Bluhm B.H."/>
            <person name="Cannon C."/>
            <person name="Castanera R."/>
            <person name="Culley D.E."/>
            <person name="Daum C."/>
            <person name="Ezra D."/>
            <person name="Gonzalez J.B."/>
            <person name="Henrissat B."/>
            <person name="Kuo A."/>
            <person name="Liang C."/>
            <person name="Lipzen A."/>
            <person name="Lutzoni F."/>
            <person name="Magnuson J."/>
            <person name="Mondo S."/>
            <person name="Nolan M."/>
            <person name="Ohm R."/>
            <person name="Pangilinan J."/>
            <person name="Park H.-J.H."/>
            <person name="Ramirez L."/>
            <person name="Alfaro M."/>
            <person name="Sun H."/>
            <person name="Tritt A."/>
            <person name="Yoshinaga Y."/>
            <person name="Zwiers L.-H.L."/>
            <person name="Turgeon B.G."/>
            <person name="Goodwin S.B."/>
            <person name="Spatafora J.W."/>
            <person name="Crous P.W."/>
            <person name="Grigoriev I.V."/>
        </authorList>
    </citation>
    <scope>NUCLEOTIDE SEQUENCE [LARGE SCALE GENOMIC DNA]</scope>
    <source>
        <strain evidence="3 4">CBS 611.86</strain>
    </source>
</reference>
<dbReference type="Gene3D" id="1.20.5.170">
    <property type="match status" value="1"/>
</dbReference>
<keyword evidence="1 2" id="KW-0175">Coiled coil</keyword>
<protein>
    <submittedName>
        <fullName evidence="3">Tropomyosin</fullName>
    </submittedName>
</protein>
<evidence type="ECO:0000256" key="2">
    <source>
        <dbReference type="SAM" id="Coils"/>
    </source>
</evidence>
<dbReference type="OrthoDB" id="128924at2759"/>
<organism evidence="3 4">
    <name type="scientific">Massariosphaeria phaeospora</name>
    <dbReference type="NCBI Taxonomy" id="100035"/>
    <lineage>
        <taxon>Eukaryota</taxon>
        <taxon>Fungi</taxon>
        <taxon>Dikarya</taxon>
        <taxon>Ascomycota</taxon>
        <taxon>Pezizomycotina</taxon>
        <taxon>Dothideomycetes</taxon>
        <taxon>Pleosporomycetidae</taxon>
        <taxon>Pleosporales</taxon>
        <taxon>Pleosporales incertae sedis</taxon>
        <taxon>Massariosphaeria</taxon>
    </lineage>
</organism>
<gene>
    <name evidence="3" type="ORF">BDV95DRAFT_482821</name>
</gene>
<dbReference type="SUPFAM" id="SSF57997">
    <property type="entry name" value="Tropomyosin"/>
    <property type="match status" value="1"/>
</dbReference>
<dbReference type="Gene3D" id="1.20.5.340">
    <property type="match status" value="1"/>
</dbReference>
<evidence type="ECO:0000313" key="4">
    <source>
        <dbReference type="Proteomes" id="UP000481861"/>
    </source>
</evidence>
<dbReference type="Pfam" id="PF00261">
    <property type="entry name" value="Tropomyosin"/>
    <property type="match status" value="1"/>
</dbReference>
<feature type="coiled-coil region" evidence="2">
    <location>
        <begin position="24"/>
        <end position="173"/>
    </location>
</feature>